<gene>
    <name evidence="1" type="ORF">BFW01_g174</name>
</gene>
<dbReference type="AlphaFoldDB" id="A0A8H7MAW2"/>
<reference evidence="1" key="1">
    <citation type="submission" date="2016-08" db="EMBL/GenBank/DDBJ databases">
        <authorList>
            <person name="Yan J."/>
        </authorList>
    </citation>
    <scope>NUCLEOTIDE SEQUENCE</scope>
    <source>
        <strain evidence="1">CSS-01s</strain>
    </source>
</reference>
<evidence type="ECO:0008006" key="3">
    <source>
        <dbReference type="Google" id="ProtNLM"/>
    </source>
</evidence>
<evidence type="ECO:0000313" key="1">
    <source>
        <dbReference type="EMBL" id="KAF9629993.1"/>
    </source>
</evidence>
<proteinExistence type="predicted"/>
<comment type="caution">
    <text evidence="1">The sequence shown here is derived from an EMBL/GenBank/DDBJ whole genome shotgun (WGS) entry which is preliminary data.</text>
</comment>
<evidence type="ECO:0000313" key="2">
    <source>
        <dbReference type="Proteomes" id="UP000627934"/>
    </source>
</evidence>
<name>A0A8H7MAW2_9PEZI</name>
<protein>
    <recommendedName>
        <fullName evidence="3">BTB domain-containing protein</fullName>
    </recommendedName>
</protein>
<reference evidence="1" key="2">
    <citation type="journal article" date="2018" name="DNA Res.">
        <title>Comparative genome and transcriptome analyses reveal adaptations to opportunistic infections in woody plant degrading pathogens of Botryosphaeriaceae.</title>
        <authorList>
            <person name="Yan J.Y."/>
            <person name="Zhao W.S."/>
            <person name="Chen Z."/>
            <person name="Xing Q.K."/>
            <person name="Zhang W."/>
            <person name="Chethana K.W.T."/>
            <person name="Xue M.F."/>
            <person name="Xu J.P."/>
            <person name="Phillips A.J.L."/>
            <person name="Wang Y."/>
            <person name="Liu J.H."/>
            <person name="Liu M."/>
            <person name="Zhou Y."/>
            <person name="Jayawardena R.S."/>
            <person name="Manawasinghe I.S."/>
            <person name="Huang J.B."/>
            <person name="Qiao G.H."/>
            <person name="Fu C.Y."/>
            <person name="Guo F.F."/>
            <person name="Dissanayake A.J."/>
            <person name="Peng Y.L."/>
            <person name="Hyde K.D."/>
            <person name="Li X.H."/>
        </authorList>
    </citation>
    <scope>NUCLEOTIDE SEQUENCE</scope>
    <source>
        <strain evidence="1">CSS-01s</strain>
    </source>
</reference>
<accession>A0A8H7MAW2</accession>
<dbReference type="Proteomes" id="UP000627934">
    <property type="component" value="Unassembled WGS sequence"/>
</dbReference>
<sequence>MEDDPDALALLLRIAHLKFNEVPRALSLDALYEVAVLTDKYFATSLVKPWIKQWIEPLKISRIQWHDIKWLWIGWEFGDEDLFNRSVQWLLKDSDDLEQYLQDPEIATPPGLLGKPYTPPAR</sequence>
<organism evidence="1 2">
    <name type="scientific">Lasiodiplodia theobromae</name>
    <dbReference type="NCBI Taxonomy" id="45133"/>
    <lineage>
        <taxon>Eukaryota</taxon>
        <taxon>Fungi</taxon>
        <taxon>Dikarya</taxon>
        <taxon>Ascomycota</taxon>
        <taxon>Pezizomycotina</taxon>
        <taxon>Dothideomycetes</taxon>
        <taxon>Dothideomycetes incertae sedis</taxon>
        <taxon>Botryosphaeriales</taxon>
        <taxon>Botryosphaeriaceae</taxon>
        <taxon>Lasiodiplodia</taxon>
    </lineage>
</organism>
<dbReference type="EMBL" id="MDYX01000037">
    <property type="protein sequence ID" value="KAF9629993.1"/>
    <property type="molecule type" value="Genomic_DNA"/>
</dbReference>